<evidence type="ECO:0000259" key="2">
    <source>
        <dbReference type="Pfam" id="PF18165"/>
    </source>
</evidence>
<sequence length="292" mass="33188">MVRRVTRSQLNSMVRQAEQKHRQAVNKYNREARAHNQKVRQSIDKYNRDVRAYNSRVRADRQRLKNEIARLGRQQVTTRYVTFRTSVTAVQTAYDRLEHMADAGGLDERYNEVLDLSEREAANNAGLMNALLGDADSAGGLPPDSPESALTPVLRSISTELGDRWRGALFSLSPHNPDAARHFCTSVREIITSILEVKAPDGAVFETMPDCDRTQQGKPTRRAKIRYFLHLKGMKRDELEAFVESDMNNVVELFRTFNEGTHGSAGNFDLTQLQAIRKRVEDGIMFLSRLVP</sequence>
<dbReference type="InterPro" id="IPR040556">
    <property type="entry name" value="pP_pnuc_1"/>
</dbReference>
<feature type="domain" description="Predicted pPIWI-associating nuclease" evidence="2">
    <location>
        <begin position="156"/>
        <end position="287"/>
    </location>
</feature>
<keyword evidence="1" id="KW-0175">Coiled coil</keyword>
<accession>A0A967F2X9</accession>
<evidence type="ECO:0000256" key="1">
    <source>
        <dbReference type="SAM" id="Coils"/>
    </source>
</evidence>
<gene>
    <name evidence="3" type="ORF">HBA54_25875</name>
</gene>
<dbReference type="Proteomes" id="UP000761264">
    <property type="component" value="Unassembled WGS sequence"/>
</dbReference>
<evidence type="ECO:0000313" key="3">
    <source>
        <dbReference type="EMBL" id="NIA72034.1"/>
    </source>
</evidence>
<keyword evidence="4" id="KW-1185">Reference proteome</keyword>
<dbReference type="Pfam" id="PF18165">
    <property type="entry name" value="pP_pnuc_1"/>
    <property type="match status" value="1"/>
</dbReference>
<protein>
    <recommendedName>
        <fullName evidence="2">Predicted pPIWI-associating nuclease domain-containing protein</fullName>
    </recommendedName>
</protein>
<dbReference type="EMBL" id="JAAQPH010000031">
    <property type="protein sequence ID" value="NIA72034.1"/>
    <property type="molecule type" value="Genomic_DNA"/>
</dbReference>
<organism evidence="3 4">
    <name type="scientific">Pelagibius litoralis</name>
    <dbReference type="NCBI Taxonomy" id="374515"/>
    <lineage>
        <taxon>Bacteria</taxon>
        <taxon>Pseudomonadati</taxon>
        <taxon>Pseudomonadota</taxon>
        <taxon>Alphaproteobacteria</taxon>
        <taxon>Rhodospirillales</taxon>
        <taxon>Rhodovibrionaceae</taxon>
        <taxon>Pelagibius</taxon>
    </lineage>
</organism>
<feature type="coiled-coil region" evidence="1">
    <location>
        <begin position="7"/>
        <end position="74"/>
    </location>
</feature>
<reference evidence="3" key="1">
    <citation type="submission" date="2020-03" db="EMBL/GenBank/DDBJ databases">
        <title>Genome of Pelagibius litoralis DSM 21314T.</title>
        <authorList>
            <person name="Wang G."/>
        </authorList>
    </citation>
    <scope>NUCLEOTIDE SEQUENCE</scope>
    <source>
        <strain evidence="3">DSM 21314</strain>
    </source>
</reference>
<comment type="caution">
    <text evidence="3">The sequence shown here is derived from an EMBL/GenBank/DDBJ whole genome shotgun (WGS) entry which is preliminary data.</text>
</comment>
<proteinExistence type="predicted"/>
<name>A0A967F2X9_9PROT</name>
<evidence type="ECO:0000313" key="4">
    <source>
        <dbReference type="Proteomes" id="UP000761264"/>
    </source>
</evidence>
<dbReference type="AlphaFoldDB" id="A0A967F2X9"/>